<evidence type="ECO:0000313" key="2">
    <source>
        <dbReference type="Proteomes" id="UP001158576"/>
    </source>
</evidence>
<organism evidence="1 2">
    <name type="scientific">Oikopleura dioica</name>
    <name type="common">Tunicate</name>
    <dbReference type="NCBI Taxonomy" id="34765"/>
    <lineage>
        <taxon>Eukaryota</taxon>
        <taxon>Metazoa</taxon>
        <taxon>Chordata</taxon>
        <taxon>Tunicata</taxon>
        <taxon>Appendicularia</taxon>
        <taxon>Copelata</taxon>
        <taxon>Oikopleuridae</taxon>
        <taxon>Oikopleura</taxon>
    </lineage>
</organism>
<proteinExistence type="predicted"/>
<sequence length="463" mass="53163">MVELDDESDIGRIPTAMELKKKATQESALAEFFKNPLQPFENPIIKENTDRYRDRDKLNNAALLQVLGKLGKKQDQKMVTMMEISQVYFYTIPLITVEIKKEMRFLTNSTPLKRESRFEKHWSIPTPKQKEFLTVHKIKLPKALWVDCDRCNTESVTSDAQEVIESCLCGDTGLIDCYICAGSGRIQDFKQINRTTINIISGPDGQDEEVEDTEVIDEMDESECELCHGDGKLPCESCSGNADNICRSCANGVHRELKIRTQYSFATKLATSNFIDQEITSWIEGLRPRGQPVQIDLRSLNERTAMNRKLKQKVDKMAEEINRRMDSNSLTQAKSCEKIVVMDAEIVKLALIPVHVIEYKYLGTNKKKTSGLGRCIIAGRDCKIKSILRPEEIKSTEKFIRRDNRFKEVAKRMRRIASVRDENGEITGDPRSIRQMDIRRTFSVPPWNFEGQHNTEHARDLQY</sequence>
<protein>
    <submittedName>
        <fullName evidence="1">Oidioi.mRNA.OKI2018_I69.XSR.g15813.t2.cds</fullName>
    </submittedName>
</protein>
<keyword evidence="2" id="KW-1185">Reference proteome</keyword>
<gene>
    <name evidence="1" type="ORF">OKIOD_LOCUS7371</name>
</gene>
<reference evidence="1 2" key="1">
    <citation type="submission" date="2021-04" db="EMBL/GenBank/DDBJ databases">
        <authorList>
            <person name="Bliznina A."/>
        </authorList>
    </citation>
    <scope>NUCLEOTIDE SEQUENCE [LARGE SCALE GENOMIC DNA]</scope>
</reference>
<evidence type="ECO:0000313" key="1">
    <source>
        <dbReference type="EMBL" id="CAG5098600.1"/>
    </source>
</evidence>
<dbReference type="Proteomes" id="UP001158576">
    <property type="component" value="Chromosome XSR"/>
</dbReference>
<dbReference type="EMBL" id="OU015569">
    <property type="protein sequence ID" value="CAG5098600.1"/>
    <property type="molecule type" value="Genomic_DNA"/>
</dbReference>
<name>A0ABN7SE13_OIKDI</name>
<accession>A0ABN7SE13</accession>